<protein>
    <submittedName>
        <fullName evidence="2">Uncharacterized protein</fullName>
    </submittedName>
</protein>
<name>A0ABV5IW40_9ACTN</name>
<dbReference type="EMBL" id="JBHMEI010000078">
    <property type="protein sequence ID" value="MFB9208787.1"/>
    <property type="molecule type" value="Genomic_DNA"/>
</dbReference>
<feature type="signal peptide" evidence="1">
    <location>
        <begin position="1"/>
        <end position="28"/>
    </location>
</feature>
<evidence type="ECO:0000256" key="1">
    <source>
        <dbReference type="SAM" id="SignalP"/>
    </source>
</evidence>
<feature type="chain" id="PRO_5045218508" evidence="1">
    <location>
        <begin position="29"/>
        <end position="91"/>
    </location>
</feature>
<sequence>MIRSARRLAIVSAFALAMAALPASSAYAMSSWVCTSGSRTYLGGVVGYHILGSGCTGAGSGAGSITIPWGTYGCAVINPTPQLGIVSGLNC</sequence>
<dbReference type="RefSeq" id="WP_189647794.1">
    <property type="nucleotide sequence ID" value="NZ_BMRC01000005.1"/>
</dbReference>
<keyword evidence="3" id="KW-1185">Reference proteome</keyword>
<comment type="caution">
    <text evidence="2">The sequence shown here is derived from an EMBL/GenBank/DDBJ whole genome shotgun (WGS) entry which is preliminary data.</text>
</comment>
<organism evidence="2 3">
    <name type="scientific">Nonomuraea spiralis</name>
    <dbReference type="NCBI Taxonomy" id="46182"/>
    <lineage>
        <taxon>Bacteria</taxon>
        <taxon>Bacillati</taxon>
        <taxon>Actinomycetota</taxon>
        <taxon>Actinomycetes</taxon>
        <taxon>Streptosporangiales</taxon>
        <taxon>Streptosporangiaceae</taxon>
        <taxon>Nonomuraea</taxon>
    </lineage>
</organism>
<gene>
    <name evidence="2" type="ORF">ACFFV7_46925</name>
</gene>
<evidence type="ECO:0000313" key="2">
    <source>
        <dbReference type="EMBL" id="MFB9208787.1"/>
    </source>
</evidence>
<dbReference type="Proteomes" id="UP001589647">
    <property type="component" value="Unassembled WGS sequence"/>
</dbReference>
<keyword evidence="1" id="KW-0732">Signal</keyword>
<evidence type="ECO:0000313" key="3">
    <source>
        <dbReference type="Proteomes" id="UP001589647"/>
    </source>
</evidence>
<accession>A0ABV5IW40</accession>
<reference evidence="2 3" key="1">
    <citation type="submission" date="2024-09" db="EMBL/GenBank/DDBJ databases">
        <authorList>
            <person name="Sun Q."/>
            <person name="Mori K."/>
        </authorList>
    </citation>
    <scope>NUCLEOTIDE SEQUENCE [LARGE SCALE GENOMIC DNA]</scope>
    <source>
        <strain evidence="2 3">CCM 3426</strain>
    </source>
</reference>
<proteinExistence type="predicted"/>